<accession>A0A8J6B9K5</accession>
<proteinExistence type="predicted"/>
<keyword evidence="4" id="KW-0539">Nucleus</keyword>
<dbReference type="EMBL" id="JAHDYR010000009">
    <property type="protein sequence ID" value="KAG9395612.1"/>
    <property type="molecule type" value="Genomic_DNA"/>
</dbReference>
<comment type="caution">
    <text evidence="6">The sequence shown here is derived from an EMBL/GenBank/DDBJ whole genome shotgun (WGS) entry which is preliminary data.</text>
</comment>
<dbReference type="InterPro" id="IPR036322">
    <property type="entry name" value="WD40_repeat_dom_sf"/>
</dbReference>
<evidence type="ECO:0000313" key="6">
    <source>
        <dbReference type="EMBL" id="KAG9395612.1"/>
    </source>
</evidence>
<dbReference type="InterPro" id="IPR037850">
    <property type="entry name" value="RBBP5/Swd1"/>
</dbReference>
<gene>
    <name evidence="6" type="ORF">J8273_2807</name>
</gene>
<evidence type="ECO:0000313" key="7">
    <source>
        <dbReference type="Proteomes" id="UP000717585"/>
    </source>
</evidence>
<dbReference type="SUPFAM" id="SSF50978">
    <property type="entry name" value="WD40 repeat-like"/>
    <property type="match status" value="1"/>
</dbReference>
<dbReference type="PANTHER" id="PTHR44040:SF1">
    <property type="entry name" value="RETINOBLASTOMA-BINDING PROTEIN 5"/>
    <property type="match status" value="1"/>
</dbReference>
<dbReference type="AlphaFoldDB" id="A0A8J6B9K5"/>
<evidence type="ECO:0000256" key="1">
    <source>
        <dbReference type="ARBA" id="ARBA00004123"/>
    </source>
</evidence>
<feature type="compositionally biased region" description="Basic and acidic residues" evidence="5">
    <location>
        <begin position="378"/>
        <end position="388"/>
    </location>
</feature>
<evidence type="ECO:0000256" key="4">
    <source>
        <dbReference type="ARBA" id="ARBA00023242"/>
    </source>
</evidence>
<sequence>MQFNKPTHCTSYIDFGTEYNFLPTSVSFSTEGRYFAVGGSFVDSKDTGEPDAVLILDAFDQFLVRKINVRNLAQDDPLEHLAFGQSNATIFTLSRFGKLSVWAITDPYCDPVLLNAAELLPETERTTSVSQLTLKFENGTPKALVTFLNQPPVLISWDSSWNLAREHLDLSALFGVDQTLQDVAASWVDHGIILTHAATTDIVLLDPTTRAVLARRKDPKLRGHLVKKVVAHGPDVVILSQSLKVYISTIMSYRVTQSKISDSTNLSDSTAQQFYVDVDLNSDGSYALGITAGLISMFSIERGMFDSSITGPEATPYAKTADFTIQKVSATPAMPPAPPMVIVLSEGVAWVLSVDPPQNFAAYKPDFIYYDQNRAYEERETEFDKEPEAQPEDDAEKAQEEMDVRLMGEPAIADLSGTLRCI</sequence>
<evidence type="ECO:0000256" key="2">
    <source>
        <dbReference type="ARBA" id="ARBA00022574"/>
    </source>
</evidence>
<name>A0A8J6B9K5_9EUKA</name>
<protein>
    <submittedName>
        <fullName evidence="6">Uncharacterized protein</fullName>
    </submittedName>
</protein>
<evidence type="ECO:0000256" key="3">
    <source>
        <dbReference type="ARBA" id="ARBA00022737"/>
    </source>
</evidence>
<keyword evidence="2" id="KW-0853">WD repeat</keyword>
<evidence type="ECO:0000256" key="5">
    <source>
        <dbReference type="SAM" id="MobiDB-lite"/>
    </source>
</evidence>
<comment type="subcellular location">
    <subcellularLocation>
        <location evidence="1">Nucleus</location>
    </subcellularLocation>
</comment>
<dbReference type="PANTHER" id="PTHR44040">
    <property type="entry name" value="RETINOBLASTOMA-BINDING PROTEIN 5"/>
    <property type="match status" value="1"/>
</dbReference>
<dbReference type="Proteomes" id="UP000717585">
    <property type="component" value="Unassembled WGS sequence"/>
</dbReference>
<reference evidence="6" key="1">
    <citation type="submission" date="2021-05" db="EMBL/GenBank/DDBJ databases">
        <title>A free-living protist that lacks canonical eukaryotic 1 DNA replication and segregation systems.</title>
        <authorList>
            <person name="Salas-Leiva D.E."/>
            <person name="Tromer E.C."/>
            <person name="Curtis B.A."/>
            <person name="Jerlstrom-Hultqvist J."/>
            <person name="Kolisko M."/>
            <person name="Yi Z."/>
            <person name="Salas-Leiva J.S."/>
            <person name="Gallot-Lavallee L."/>
            <person name="Kops G.J.P.L."/>
            <person name="Archibald J.M."/>
            <person name="Simpson A.G.B."/>
            <person name="Roger A.J."/>
        </authorList>
    </citation>
    <scope>NUCLEOTIDE SEQUENCE</scope>
    <source>
        <strain evidence="6">BICM</strain>
    </source>
</reference>
<keyword evidence="7" id="KW-1185">Reference proteome</keyword>
<keyword evidence="3" id="KW-0677">Repeat</keyword>
<dbReference type="GO" id="GO:0048188">
    <property type="term" value="C:Set1C/COMPASS complex"/>
    <property type="evidence" value="ECO:0007669"/>
    <property type="project" value="InterPro"/>
</dbReference>
<feature type="region of interest" description="Disordered" evidence="5">
    <location>
        <begin position="378"/>
        <end position="400"/>
    </location>
</feature>
<organism evidence="6 7">
    <name type="scientific">Carpediemonas membranifera</name>
    <dbReference type="NCBI Taxonomy" id="201153"/>
    <lineage>
        <taxon>Eukaryota</taxon>
        <taxon>Metamonada</taxon>
        <taxon>Carpediemonas-like organisms</taxon>
        <taxon>Carpediemonas</taxon>
    </lineage>
</organism>